<dbReference type="Proteomes" id="UP000886998">
    <property type="component" value="Unassembled WGS sequence"/>
</dbReference>
<gene>
    <name evidence="1" type="ORF">TNIN_103301</name>
</gene>
<evidence type="ECO:0000313" key="1">
    <source>
        <dbReference type="EMBL" id="GFS31180.1"/>
    </source>
</evidence>
<protein>
    <submittedName>
        <fullName evidence="1">Uncharacterized protein</fullName>
    </submittedName>
</protein>
<sequence length="98" mass="11656">MDLVNLSHGQMMTMTFELMFRSIRLHITLTLGLRIFKRFKTVSLEWHSDWNPLLDGNKACREFVSMAIRPLCYGRECVQYIKQEKIELFLEEPNVKCD</sequence>
<proteinExistence type="predicted"/>
<evidence type="ECO:0000313" key="2">
    <source>
        <dbReference type="Proteomes" id="UP000886998"/>
    </source>
</evidence>
<keyword evidence="2" id="KW-1185">Reference proteome</keyword>
<organism evidence="1 2">
    <name type="scientific">Trichonephila inaurata madagascariensis</name>
    <dbReference type="NCBI Taxonomy" id="2747483"/>
    <lineage>
        <taxon>Eukaryota</taxon>
        <taxon>Metazoa</taxon>
        <taxon>Ecdysozoa</taxon>
        <taxon>Arthropoda</taxon>
        <taxon>Chelicerata</taxon>
        <taxon>Arachnida</taxon>
        <taxon>Araneae</taxon>
        <taxon>Araneomorphae</taxon>
        <taxon>Entelegynae</taxon>
        <taxon>Araneoidea</taxon>
        <taxon>Nephilidae</taxon>
        <taxon>Trichonephila</taxon>
        <taxon>Trichonephila inaurata</taxon>
    </lineage>
</organism>
<reference evidence="1" key="1">
    <citation type="submission" date="2020-08" db="EMBL/GenBank/DDBJ databases">
        <title>Multicomponent nature underlies the extraordinary mechanical properties of spider dragline silk.</title>
        <authorList>
            <person name="Kono N."/>
            <person name="Nakamura H."/>
            <person name="Mori M."/>
            <person name="Yoshida Y."/>
            <person name="Ohtoshi R."/>
            <person name="Malay A.D."/>
            <person name="Moran D.A.P."/>
            <person name="Tomita M."/>
            <person name="Numata K."/>
            <person name="Arakawa K."/>
        </authorList>
    </citation>
    <scope>NUCLEOTIDE SEQUENCE</scope>
</reference>
<comment type="caution">
    <text evidence="1">The sequence shown here is derived from an EMBL/GenBank/DDBJ whole genome shotgun (WGS) entry which is preliminary data.</text>
</comment>
<dbReference type="EMBL" id="BMAV01024217">
    <property type="protein sequence ID" value="GFS31180.1"/>
    <property type="molecule type" value="Genomic_DNA"/>
</dbReference>
<name>A0A8X6M687_9ARAC</name>
<accession>A0A8X6M687</accession>
<dbReference type="AlphaFoldDB" id="A0A8X6M687"/>